<dbReference type="SUPFAM" id="SSF49899">
    <property type="entry name" value="Concanavalin A-like lectins/glucanases"/>
    <property type="match status" value="1"/>
</dbReference>
<dbReference type="EC" id="2.7.11.1" evidence="4"/>
<evidence type="ECO:0000256" key="18">
    <source>
        <dbReference type="SAM" id="MobiDB-lite"/>
    </source>
</evidence>
<evidence type="ECO:0007829" key="24">
    <source>
        <dbReference type="PeptideAtlas" id="A0A804P0I8"/>
    </source>
</evidence>
<dbReference type="Gene3D" id="2.60.120.200">
    <property type="match status" value="1"/>
</dbReference>
<feature type="signal peptide" evidence="20">
    <location>
        <begin position="1"/>
        <end position="43"/>
    </location>
</feature>
<feature type="domain" description="Protein kinase" evidence="21">
    <location>
        <begin position="400"/>
        <end position="693"/>
    </location>
</feature>
<evidence type="ECO:0000256" key="9">
    <source>
        <dbReference type="ARBA" id="ARBA00022729"/>
    </source>
</evidence>
<dbReference type="Gramene" id="Zm00001eb199980_T001">
    <property type="protein sequence ID" value="Zm00001eb199980_P001"/>
    <property type="gene ID" value="Zm00001eb199980"/>
</dbReference>
<keyword evidence="15 19" id="KW-0472">Membrane</keyword>
<keyword evidence="9 20" id="KW-0732">Signal</keyword>
<dbReference type="InterPro" id="IPR001220">
    <property type="entry name" value="Legume_lectin_dom"/>
</dbReference>
<comment type="similarity">
    <text evidence="2">In the N-terminal section; belongs to the leguminous lectin family.</text>
</comment>
<evidence type="ECO:0000256" key="15">
    <source>
        <dbReference type="ARBA" id="ARBA00023136"/>
    </source>
</evidence>
<evidence type="ECO:0000256" key="2">
    <source>
        <dbReference type="ARBA" id="ARBA00008536"/>
    </source>
</evidence>
<reference evidence="22" key="3">
    <citation type="submission" date="2021-05" db="UniProtKB">
        <authorList>
            <consortium name="EnsemblPlants"/>
        </authorList>
    </citation>
    <scope>IDENTIFICATION</scope>
    <source>
        <strain evidence="22">cv. B73</strain>
    </source>
</reference>
<dbReference type="PROSITE" id="PS50011">
    <property type="entry name" value="PROTEIN_KINASE_DOM"/>
    <property type="match status" value="1"/>
</dbReference>
<dbReference type="PROSITE" id="PS00107">
    <property type="entry name" value="PROTEIN_KINASE_ATP"/>
    <property type="match status" value="1"/>
</dbReference>
<gene>
    <name evidence="22" type="primary">LOC103654507</name>
</gene>
<evidence type="ECO:0000256" key="17">
    <source>
        <dbReference type="PROSITE-ProRule" id="PRU10141"/>
    </source>
</evidence>
<dbReference type="FunFam" id="3.30.200.20:FF:000320">
    <property type="entry name" value="probable L-type lectin-domain containing receptor kinase S.5"/>
    <property type="match status" value="1"/>
</dbReference>
<evidence type="ECO:0000256" key="10">
    <source>
        <dbReference type="ARBA" id="ARBA00022734"/>
    </source>
</evidence>
<evidence type="ECO:0000256" key="5">
    <source>
        <dbReference type="ARBA" id="ARBA00022475"/>
    </source>
</evidence>
<dbReference type="InterPro" id="IPR017441">
    <property type="entry name" value="Protein_kinase_ATP_BS"/>
</dbReference>
<dbReference type="InterPro" id="IPR050528">
    <property type="entry name" value="L-type_Lectin-RKs"/>
</dbReference>
<dbReference type="InterPro" id="IPR001245">
    <property type="entry name" value="Ser-Thr/Tyr_kinase_cat_dom"/>
</dbReference>
<dbReference type="SUPFAM" id="SSF56112">
    <property type="entry name" value="Protein kinase-like (PK-like)"/>
    <property type="match status" value="1"/>
</dbReference>
<evidence type="ECO:0000256" key="13">
    <source>
        <dbReference type="ARBA" id="ARBA00022840"/>
    </source>
</evidence>
<dbReference type="RefSeq" id="XP_008679557.1">
    <property type="nucleotide sequence ID" value="XM_008681335.3"/>
</dbReference>
<keyword evidence="24" id="KW-1267">Proteomics identification</keyword>
<evidence type="ECO:0000256" key="6">
    <source>
        <dbReference type="ARBA" id="ARBA00022527"/>
    </source>
</evidence>
<proteinExistence type="evidence at protein level"/>
<keyword evidence="6" id="KW-0723">Serine/threonine-protein kinase</keyword>
<dbReference type="Pfam" id="PF00139">
    <property type="entry name" value="Lectin_legB"/>
    <property type="match status" value="1"/>
</dbReference>
<feature type="binding site" evidence="17">
    <location>
        <position position="435"/>
    </location>
    <ligand>
        <name>ATP</name>
        <dbReference type="ChEBI" id="CHEBI:30616"/>
    </ligand>
</feature>
<evidence type="ECO:0000256" key="4">
    <source>
        <dbReference type="ARBA" id="ARBA00012513"/>
    </source>
</evidence>
<dbReference type="Pfam" id="PF07714">
    <property type="entry name" value="PK_Tyr_Ser-Thr"/>
    <property type="match status" value="1"/>
</dbReference>
<evidence type="ECO:0000313" key="23">
    <source>
        <dbReference type="Proteomes" id="UP000007305"/>
    </source>
</evidence>
<dbReference type="PROSITE" id="PS00307">
    <property type="entry name" value="LECTIN_LEGUME_BETA"/>
    <property type="match status" value="1"/>
</dbReference>
<dbReference type="InterPro" id="IPR019825">
    <property type="entry name" value="Lectin_legB_Mn/Ca_BS"/>
</dbReference>
<keyword evidence="14 19" id="KW-1133">Transmembrane helix</keyword>
<comment type="subcellular location">
    <subcellularLocation>
        <location evidence="1">Cell membrane</location>
        <topology evidence="1">Single-pass type I membrane protein</topology>
    </subcellularLocation>
</comment>
<feature type="transmembrane region" description="Helical" evidence="19">
    <location>
        <begin position="334"/>
        <end position="358"/>
    </location>
</feature>
<dbReference type="OrthoDB" id="1913956at2759"/>
<keyword evidence="7" id="KW-0808">Transferase</keyword>
<evidence type="ECO:0000256" key="7">
    <source>
        <dbReference type="ARBA" id="ARBA00022679"/>
    </source>
</evidence>
<reference evidence="22" key="2">
    <citation type="submission" date="2019-07" db="EMBL/GenBank/DDBJ databases">
        <authorList>
            <person name="Seetharam A."/>
            <person name="Woodhouse M."/>
            <person name="Cannon E."/>
        </authorList>
    </citation>
    <scope>NUCLEOTIDE SEQUENCE [LARGE SCALE GENOMIC DNA]</scope>
    <source>
        <strain evidence="22">cv. B73</strain>
    </source>
</reference>
<dbReference type="InterPro" id="IPR013320">
    <property type="entry name" value="ConA-like_dom_sf"/>
</dbReference>
<dbReference type="EnsemblPlants" id="Zm00001eb199980_T001">
    <property type="protein sequence ID" value="Zm00001eb199980_P001"/>
    <property type="gene ID" value="Zm00001eb199980"/>
</dbReference>
<evidence type="ECO:0000256" key="1">
    <source>
        <dbReference type="ARBA" id="ARBA00004251"/>
    </source>
</evidence>
<keyword evidence="12" id="KW-0418">Kinase</keyword>
<evidence type="ECO:0000256" key="16">
    <source>
        <dbReference type="ARBA" id="ARBA00023180"/>
    </source>
</evidence>
<evidence type="ECO:0000256" key="19">
    <source>
        <dbReference type="SAM" id="Phobius"/>
    </source>
</evidence>
<keyword evidence="8 19" id="KW-0812">Transmembrane</keyword>
<keyword evidence="16" id="KW-0325">Glycoprotein</keyword>
<dbReference type="InterPro" id="IPR008271">
    <property type="entry name" value="Ser/Thr_kinase_AS"/>
</dbReference>
<dbReference type="PROSITE" id="PS00108">
    <property type="entry name" value="PROTEIN_KINASE_ST"/>
    <property type="match status" value="1"/>
</dbReference>
<dbReference type="KEGG" id="zma:103654507"/>
<feature type="chain" id="PRO_5032418540" description="non-specific serine/threonine protein kinase" evidence="20">
    <location>
        <begin position="44"/>
        <end position="763"/>
    </location>
</feature>
<dbReference type="GO" id="GO:0005886">
    <property type="term" value="C:plasma membrane"/>
    <property type="evidence" value="ECO:0000318"/>
    <property type="project" value="GO_Central"/>
</dbReference>
<reference evidence="23" key="1">
    <citation type="journal article" date="2009" name="Science">
        <title>The B73 maize genome: complexity, diversity, and dynamics.</title>
        <authorList>
            <person name="Schnable P.S."/>
            <person name="Ware D."/>
            <person name="Fulton R.S."/>
            <person name="Stein J.C."/>
            <person name="Wei F."/>
            <person name="Pasternak S."/>
            <person name="Liang C."/>
            <person name="Zhang J."/>
            <person name="Fulton L."/>
            <person name="Graves T.A."/>
            <person name="Minx P."/>
            <person name="Reily A.D."/>
            <person name="Courtney L."/>
            <person name="Kruchowski S.S."/>
            <person name="Tomlinson C."/>
            <person name="Strong C."/>
            <person name="Delehaunty K."/>
            <person name="Fronick C."/>
            <person name="Courtney B."/>
            <person name="Rock S.M."/>
            <person name="Belter E."/>
            <person name="Du F."/>
            <person name="Kim K."/>
            <person name="Abbott R.M."/>
            <person name="Cotton M."/>
            <person name="Levy A."/>
            <person name="Marchetto P."/>
            <person name="Ochoa K."/>
            <person name="Jackson S.M."/>
            <person name="Gillam B."/>
            <person name="Chen W."/>
            <person name="Yan L."/>
            <person name="Higginbotham J."/>
            <person name="Cardenas M."/>
            <person name="Waligorski J."/>
            <person name="Applebaum E."/>
            <person name="Phelps L."/>
            <person name="Falcone J."/>
            <person name="Kanchi K."/>
            <person name="Thane T."/>
            <person name="Scimone A."/>
            <person name="Thane N."/>
            <person name="Henke J."/>
            <person name="Wang T."/>
            <person name="Ruppert J."/>
            <person name="Shah N."/>
            <person name="Rotter K."/>
            <person name="Hodges J."/>
            <person name="Ingenthron E."/>
            <person name="Cordes M."/>
            <person name="Kohlberg S."/>
            <person name="Sgro J."/>
            <person name="Delgado B."/>
            <person name="Mead K."/>
            <person name="Chinwalla A."/>
            <person name="Leonard S."/>
            <person name="Crouse K."/>
            <person name="Collura K."/>
            <person name="Kudrna D."/>
            <person name="Currie J."/>
            <person name="He R."/>
            <person name="Angelova A."/>
            <person name="Rajasekar S."/>
            <person name="Mueller T."/>
            <person name="Lomeli R."/>
            <person name="Scara G."/>
            <person name="Ko A."/>
            <person name="Delaney K."/>
            <person name="Wissotski M."/>
            <person name="Lopez G."/>
            <person name="Campos D."/>
            <person name="Braidotti M."/>
            <person name="Ashley E."/>
            <person name="Golser W."/>
            <person name="Kim H."/>
            <person name="Lee S."/>
            <person name="Lin J."/>
            <person name="Dujmic Z."/>
            <person name="Kim W."/>
            <person name="Talag J."/>
            <person name="Zuccolo A."/>
            <person name="Fan C."/>
            <person name="Sebastian A."/>
            <person name="Kramer M."/>
            <person name="Spiegel L."/>
            <person name="Nascimento L."/>
            <person name="Zutavern T."/>
            <person name="Miller B."/>
            <person name="Ambroise C."/>
            <person name="Muller S."/>
            <person name="Spooner W."/>
            <person name="Narechania A."/>
            <person name="Ren L."/>
            <person name="Wei S."/>
            <person name="Kumari S."/>
            <person name="Faga B."/>
            <person name="Levy M.J."/>
            <person name="McMahan L."/>
            <person name="Van Buren P."/>
            <person name="Vaughn M.W."/>
            <person name="Ying K."/>
            <person name="Yeh C.-T."/>
            <person name="Emrich S.J."/>
            <person name="Jia Y."/>
            <person name="Kalyanaraman A."/>
            <person name="Hsia A.-P."/>
            <person name="Barbazuk W.B."/>
            <person name="Baucom R.S."/>
            <person name="Brutnell T.P."/>
            <person name="Carpita N.C."/>
            <person name="Chaparro C."/>
            <person name="Chia J.-M."/>
            <person name="Deragon J.-M."/>
            <person name="Estill J.C."/>
            <person name="Fu Y."/>
            <person name="Jeddeloh J.A."/>
            <person name="Han Y."/>
            <person name="Lee H."/>
            <person name="Li P."/>
            <person name="Lisch D.R."/>
            <person name="Liu S."/>
            <person name="Liu Z."/>
            <person name="Nagel D.H."/>
            <person name="McCann M.C."/>
            <person name="SanMiguel P."/>
            <person name="Myers A.M."/>
            <person name="Nettleton D."/>
            <person name="Nguyen J."/>
            <person name="Penning B.W."/>
            <person name="Ponnala L."/>
            <person name="Schneider K.L."/>
            <person name="Schwartz D.C."/>
            <person name="Sharma A."/>
            <person name="Soderlund C."/>
            <person name="Springer N.M."/>
            <person name="Sun Q."/>
            <person name="Wang H."/>
            <person name="Waterman M."/>
            <person name="Westerman R."/>
            <person name="Wolfgruber T.K."/>
            <person name="Yang L."/>
            <person name="Yu Y."/>
            <person name="Zhang L."/>
            <person name="Zhou S."/>
            <person name="Zhu Q."/>
            <person name="Bennetzen J.L."/>
            <person name="Dawe R.K."/>
            <person name="Jiang J."/>
            <person name="Jiang N."/>
            <person name="Presting G.G."/>
            <person name="Wessler S.R."/>
            <person name="Aluru S."/>
            <person name="Martienssen R.A."/>
            <person name="Clifton S.W."/>
            <person name="McCombie W.R."/>
            <person name="Wing R.A."/>
            <person name="Wilson R.K."/>
        </authorList>
    </citation>
    <scope>NUCLEOTIDE SEQUENCE [LARGE SCALE GENOMIC DNA]</scope>
    <source>
        <strain evidence="23">cv. B73</strain>
    </source>
</reference>
<dbReference type="InParanoid" id="A0A804P0I8"/>
<evidence type="ECO:0000256" key="14">
    <source>
        <dbReference type="ARBA" id="ARBA00022989"/>
    </source>
</evidence>
<evidence type="ECO:0000256" key="20">
    <source>
        <dbReference type="SAM" id="SignalP"/>
    </source>
</evidence>
<evidence type="ECO:0000259" key="21">
    <source>
        <dbReference type="PROSITE" id="PS50011"/>
    </source>
</evidence>
<evidence type="ECO:0000256" key="11">
    <source>
        <dbReference type="ARBA" id="ARBA00022741"/>
    </source>
</evidence>
<keyword evidence="10" id="KW-0430">Lectin</keyword>
<organism evidence="22 23">
    <name type="scientific">Zea mays</name>
    <name type="common">Maize</name>
    <dbReference type="NCBI Taxonomy" id="4577"/>
    <lineage>
        <taxon>Eukaryota</taxon>
        <taxon>Viridiplantae</taxon>
        <taxon>Streptophyta</taxon>
        <taxon>Embryophyta</taxon>
        <taxon>Tracheophyta</taxon>
        <taxon>Spermatophyta</taxon>
        <taxon>Magnoliopsida</taxon>
        <taxon>Liliopsida</taxon>
        <taxon>Poales</taxon>
        <taxon>Poaceae</taxon>
        <taxon>PACMAD clade</taxon>
        <taxon>Panicoideae</taxon>
        <taxon>Andropogonodae</taxon>
        <taxon>Andropogoneae</taxon>
        <taxon>Tripsacinae</taxon>
        <taxon>Zea</taxon>
    </lineage>
</organism>
<comment type="similarity">
    <text evidence="3">In the C-terminal section; belongs to the protein kinase superfamily. Ser/Thr protein kinase family.</text>
</comment>
<dbReference type="AlphaFoldDB" id="A0A804P0I8"/>
<dbReference type="PANTHER" id="PTHR27007">
    <property type="match status" value="1"/>
</dbReference>
<evidence type="ECO:0000256" key="12">
    <source>
        <dbReference type="ARBA" id="ARBA00022777"/>
    </source>
</evidence>
<feature type="compositionally biased region" description="Low complexity" evidence="18">
    <location>
        <begin position="717"/>
        <end position="736"/>
    </location>
</feature>
<dbReference type="InterPro" id="IPR000719">
    <property type="entry name" value="Prot_kinase_dom"/>
</dbReference>
<dbReference type="FunFam" id="1.10.510.10:FF:000444">
    <property type="entry name" value="probable L-type lectin-domain containing receptor kinase S.5"/>
    <property type="match status" value="1"/>
</dbReference>
<evidence type="ECO:0000313" key="22">
    <source>
        <dbReference type="EnsemblPlants" id="Zm00001eb199980_P001"/>
    </source>
</evidence>
<keyword evidence="23" id="KW-1185">Reference proteome</keyword>
<name>A0A804P0I8_MAIZE</name>
<dbReference type="Gene3D" id="3.30.200.20">
    <property type="entry name" value="Phosphorylase Kinase, domain 1"/>
    <property type="match status" value="1"/>
</dbReference>
<evidence type="ECO:0000256" key="3">
    <source>
        <dbReference type="ARBA" id="ARBA00010217"/>
    </source>
</evidence>
<dbReference type="Proteomes" id="UP000007305">
    <property type="component" value="Chromosome 4"/>
</dbReference>
<dbReference type="GO" id="GO:0004674">
    <property type="term" value="F:protein serine/threonine kinase activity"/>
    <property type="evidence" value="ECO:0007669"/>
    <property type="project" value="UniProtKB-KW"/>
</dbReference>
<dbReference type="GO" id="GO:0006952">
    <property type="term" value="P:defense response"/>
    <property type="evidence" value="ECO:0007669"/>
    <property type="project" value="UniProtKB-ARBA"/>
</dbReference>
<accession>A0A804P0I8</accession>
<sequence>MAVAACGGGGGRGRSPLSRLSPQLGCLLVVSLLCLRAAVVCRAQVQEQGQLQPLPALEIETYNYTSFDEGNSREQRELAFSRDARIYQGAIQVSPDTGNVGSYQDIMVNKSGNVLLQRRFTMWRRLDSGNGNGTGAPPRVQVVSFNSTFSINVFHLPDSSPRPGEGLAFVVAPSRAEPPPGSYGGYLGLTNATLEASSGGGPARSRFVAVEFDTLKQDYDPSDNHVGLNVGSVVSVATADLTAFRIATNSTGPANYTAWVEYDGAARRVAVYMAVRGEPKPAAPVLDSPLDLSQHLPEQAYIGFTASTGADFELNCVLDWALSIEIIPERKSRAWVVAVAAAVPAAAIAASVAAFFLARTLRARRAVEKRQERLERRLTNLPGMPRVFAYDKLRKATGNFDERLRLGRGGYGVVYKGLLPADDARPEGTMEVAVKRFTRDDGKDVNDFLQEVDIINRLRHKNIVPLIGWCFNKGQLLLVYEYMPNGSLDQHLFRRGAHEQRPVLDWASRYAIVRDVAAGLHYVHHEHTRMVLHRDVKASNVLLDAAWRARLGDFGLARVLDQGRESFTDVHVAGTFGFIAPEYSVGHRATRETDVFAFGALVLEAVTGQPALRDGGGDGGGCRLLSDWVWQMHGRGALLGAVDQGLGATGFDHAEAARLLLLALACCSPNPGDRPAMPQVLQVLSKASPPPEVPPFKPQFVWPPEGGAQFRLSDIEGTTTGTGDADADGASTRATRSTSYDSFRPHNTADSSDGYFPALSSGR</sequence>
<dbReference type="CDD" id="cd06899">
    <property type="entry name" value="lectin_legume_LecRK_Arcelin_ConA"/>
    <property type="match status" value="1"/>
</dbReference>
<dbReference type="InterPro" id="IPR011009">
    <property type="entry name" value="Kinase-like_dom_sf"/>
</dbReference>
<keyword evidence="5" id="KW-1003">Cell membrane</keyword>
<evidence type="ECO:0000256" key="8">
    <source>
        <dbReference type="ARBA" id="ARBA00022692"/>
    </source>
</evidence>
<dbReference type="Gene3D" id="1.10.510.10">
    <property type="entry name" value="Transferase(Phosphotransferase) domain 1"/>
    <property type="match status" value="1"/>
</dbReference>
<keyword evidence="13 17" id="KW-0067">ATP-binding</keyword>
<dbReference type="SMART" id="SM00220">
    <property type="entry name" value="S_TKc"/>
    <property type="match status" value="1"/>
</dbReference>
<feature type="region of interest" description="Disordered" evidence="18">
    <location>
        <begin position="707"/>
        <end position="763"/>
    </location>
</feature>
<dbReference type="GO" id="GO:0005524">
    <property type="term" value="F:ATP binding"/>
    <property type="evidence" value="ECO:0007669"/>
    <property type="project" value="UniProtKB-UniRule"/>
</dbReference>
<dbReference type="GeneID" id="103654507"/>
<protein>
    <recommendedName>
        <fullName evidence="4">non-specific serine/threonine protein kinase</fullName>
        <ecNumber evidence="4">2.7.11.1</ecNumber>
    </recommendedName>
</protein>
<keyword evidence="11 17" id="KW-0547">Nucleotide-binding</keyword>
<dbReference type="GO" id="GO:0051707">
    <property type="term" value="P:response to other organism"/>
    <property type="evidence" value="ECO:0007669"/>
    <property type="project" value="UniProtKB-ARBA"/>
</dbReference>
<dbReference type="GO" id="GO:0030246">
    <property type="term" value="F:carbohydrate binding"/>
    <property type="evidence" value="ECO:0007669"/>
    <property type="project" value="UniProtKB-KW"/>
</dbReference>